<proteinExistence type="predicted"/>
<reference evidence="2" key="1">
    <citation type="journal article" date="2019" name="Int. J. Syst. Evol. Microbiol.">
        <title>The Global Catalogue of Microorganisms (GCM) 10K type strain sequencing project: providing services to taxonomists for standard genome sequencing and annotation.</title>
        <authorList>
            <consortium name="The Broad Institute Genomics Platform"/>
            <consortium name="The Broad Institute Genome Sequencing Center for Infectious Disease"/>
            <person name="Wu L."/>
            <person name="Ma J."/>
        </authorList>
    </citation>
    <scope>NUCLEOTIDE SEQUENCE [LARGE SCALE GENOMIC DNA]</scope>
    <source>
        <strain evidence="2">CGMCC 1.12121</strain>
    </source>
</reference>
<evidence type="ECO:0000313" key="2">
    <source>
        <dbReference type="Proteomes" id="UP001596030"/>
    </source>
</evidence>
<dbReference type="Proteomes" id="UP001596030">
    <property type="component" value="Unassembled WGS sequence"/>
</dbReference>
<dbReference type="RefSeq" id="WP_246971275.1">
    <property type="nucleotide sequence ID" value="NZ_JAKGAN010000004.1"/>
</dbReference>
<protein>
    <submittedName>
        <fullName evidence="1">Uncharacterized protein</fullName>
    </submittedName>
</protein>
<comment type="caution">
    <text evidence="1">The sequence shown here is derived from an EMBL/GenBank/DDBJ whole genome shotgun (WGS) entry which is preliminary data.</text>
</comment>
<evidence type="ECO:0000313" key="1">
    <source>
        <dbReference type="EMBL" id="MFC4537669.1"/>
    </source>
</evidence>
<dbReference type="EMBL" id="JBHSEU010000006">
    <property type="protein sequence ID" value="MFC4537669.1"/>
    <property type="molecule type" value="Genomic_DNA"/>
</dbReference>
<organism evidence="1 2">
    <name type="scientific">Chromohalobacter sarecensis</name>
    <dbReference type="NCBI Taxonomy" id="245294"/>
    <lineage>
        <taxon>Bacteria</taxon>
        <taxon>Pseudomonadati</taxon>
        <taxon>Pseudomonadota</taxon>
        <taxon>Gammaproteobacteria</taxon>
        <taxon>Oceanospirillales</taxon>
        <taxon>Halomonadaceae</taxon>
        <taxon>Chromohalobacter</taxon>
    </lineage>
</organism>
<sequence length="200" mass="23299">MNSDFHIGISYQEDLPSELIEEYISSISEPELKIRADSREIGFYASIEWALPTIVIVYLSKPYFEAFLQEAGKDHYQLLKKGTLKLFNRLYGSKPEKRDKKRSQLFSAMVQLKDDRSLKFVFPEGVGIEQYEKSLELMHELLLKHYVDYPNDQITEMASQLSAPSRSLYIEYKAEKEGWVLIDPLVEAQKARKAQNEHNK</sequence>
<accession>A0ABV9CWL3</accession>
<keyword evidence="2" id="KW-1185">Reference proteome</keyword>
<name>A0ABV9CWL3_9GAMM</name>
<gene>
    <name evidence="1" type="ORF">ACFO0U_02570</name>
</gene>